<keyword evidence="2" id="KW-1185">Reference proteome</keyword>
<evidence type="ECO:0000313" key="1">
    <source>
        <dbReference type="EMBL" id="KRZ47843.1"/>
    </source>
</evidence>
<organism evidence="1 2">
    <name type="scientific">Trichinella nativa</name>
    <dbReference type="NCBI Taxonomy" id="6335"/>
    <lineage>
        <taxon>Eukaryota</taxon>
        <taxon>Metazoa</taxon>
        <taxon>Ecdysozoa</taxon>
        <taxon>Nematoda</taxon>
        <taxon>Enoplea</taxon>
        <taxon>Dorylaimia</taxon>
        <taxon>Trichinellida</taxon>
        <taxon>Trichinellidae</taxon>
        <taxon>Trichinella</taxon>
    </lineage>
</organism>
<reference evidence="1 2" key="1">
    <citation type="submission" date="2015-05" db="EMBL/GenBank/DDBJ databases">
        <title>Evolution of Trichinella species and genotypes.</title>
        <authorList>
            <person name="Korhonen P.K."/>
            <person name="Edoardo P."/>
            <person name="Giuseppe L.R."/>
            <person name="Gasser R.B."/>
        </authorList>
    </citation>
    <scope>NUCLEOTIDE SEQUENCE [LARGE SCALE GENOMIC DNA]</scope>
    <source>
        <strain evidence="1">ISS10</strain>
    </source>
</reference>
<comment type="caution">
    <text evidence="1">The sequence shown here is derived from an EMBL/GenBank/DDBJ whole genome shotgun (WGS) entry which is preliminary data.</text>
</comment>
<dbReference type="AlphaFoldDB" id="A0A0V1KKT1"/>
<accession>A0A0V1KKT1</accession>
<protein>
    <submittedName>
        <fullName evidence="1">Uncharacterized protein</fullName>
    </submittedName>
</protein>
<dbReference type="EMBL" id="JYDW01000546">
    <property type="protein sequence ID" value="KRZ47843.1"/>
    <property type="molecule type" value="Genomic_DNA"/>
</dbReference>
<proteinExistence type="predicted"/>
<sequence length="91" mass="10289">MSLYIPAFCCSYNGLRHQKIFSCSRWHSQISYGSDVFPCHGVTEDAASCMISIEIRSFLCACYSFPISITNMASSRERNVLVRCIKLYESG</sequence>
<name>A0A0V1KKT1_9BILA</name>
<evidence type="ECO:0000313" key="2">
    <source>
        <dbReference type="Proteomes" id="UP000054721"/>
    </source>
</evidence>
<gene>
    <name evidence="1" type="ORF">T02_2041</name>
</gene>
<dbReference type="Proteomes" id="UP000054721">
    <property type="component" value="Unassembled WGS sequence"/>
</dbReference>